<dbReference type="InterPro" id="IPR003795">
    <property type="entry name" value="DUF192"/>
</dbReference>
<dbReference type="EMBL" id="CP085144">
    <property type="protein sequence ID" value="UOA15011.1"/>
    <property type="molecule type" value="Genomic_DNA"/>
</dbReference>
<evidence type="ECO:0000256" key="1">
    <source>
        <dbReference type="SAM" id="SignalP"/>
    </source>
</evidence>
<protein>
    <recommendedName>
        <fullName evidence="4">DUF192 domain-containing protein</fullName>
    </recommendedName>
</protein>
<feature type="chain" id="PRO_5045778595" description="DUF192 domain-containing protein" evidence="1">
    <location>
        <begin position="30"/>
        <end position="165"/>
    </location>
</feature>
<evidence type="ECO:0000313" key="3">
    <source>
        <dbReference type="Proteomes" id="UP000831019"/>
    </source>
</evidence>
<name>A0ABY3ZMY9_9RHOB</name>
<evidence type="ECO:0008006" key="4">
    <source>
        <dbReference type="Google" id="ProtNLM"/>
    </source>
</evidence>
<sequence>MGSSDRRLTVIKRLTGAAVAGLLMTGAAAANVCRDDSVTLRGDWGKARFSIEVADDTAERSQGLMHRRSMPLSSGMLFIYETPQPLSFWMRNTLIPLDLLFIDSQGVVQKIHHSAKPLDETPIPGGDNLLSVLEINGGLSKRLGITEGSEIRHPAFAQNEPAWPC</sequence>
<keyword evidence="1" id="KW-0732">Signal</keyword>
<accession>A0ABY3ZMY9</accession>
<dbReference type="PANTHER" id="PTHR37953">
    <property type="entry name" value="UPF0127 PROTEIN MJ1496"/>
    <property type="match status" value="1"/>
</dbReference>
<reference evidence="3" key="1">
    <citation type="journal article" date="2022" name="Microorganisms">
        <title>Beyond the ABCs#Discovery of Three New Plasmid Types in Rhodobacterales (RepQ, RepY, RepW).</title>
        <authorList>
            <person name="Freese H.M."/>
            <person name="Ringel V."/>
            <person name="Overmann J."/>
            <person name="Petersen J."/>
        </authorList>
    </citation>
    <scope>NUCLEOTIDE SEQUENCE [LARGE SCALE GENOMIC DNA]</scope>
    <source>
        <strain evidence="3">DSM 109990</strain>
    </source>
</reference>
<dbReference type="Pfam" id="PF02643">
    <property type="entry name" value="DUF192"/>
    <property type="match status" value="1"/>
</dbReference>
<keyword evidence="3" id="KW-1185">Reference proteome</keyword>
<dbReference type="PANTHER" id="PTHR37953:SF1">
    <property type="entry name" value="UPF0127 PROTEIN MJ1496"/>
    <property type="match status" value="1"/>
</dbReference>
<evidence type="ECO:0000313" key="2">
    <source>
        <dbReference type="EMBL" id="UOA15011.1"/>
    </source>
</evidence>
<dbReference type="Gene3D" id="2.60.120.1140">
    <property type="entry name" value="Protein of unknown function DUF192"/>
    <property type="match status" value="1"/>
</dbReference>
<dbReference type="InterPro" id="IPR038695">
    <property type="entry name" value="Saro_0823-like_sf"/>
</dbReference>
<gene>
    <name evidence="2" type="ORF">DSM109990_01831</name>
</gene>
<feature type="signal peptide" evidence="1">
    <location>
        <begin position="1"/>
        <end position="29"/>
    </location>
</feature>
<dbReference type="Proteomes" id="UP000831019">
    <property type="component" value="Chromosome"/>
</dbReference>
<organism evidence="2 3">
    <name type="scientific">Sulfitobacter dubius</name>
    <dbReference type="NCBI Taxonomy" id="218673"/>
    <lineage>
        <taxon>Bacteria</taxon>
        <taxon>Pseudomonadati</taxon>
        <taxon>Pseudomonadota</taxon>
        <taxon>Alphaproteobacteria</taxon>
        <taxon>Rhodobacterales</taxon>
        <taxon>Roseobacteraceae</taxon>
        <taxon>Sulfitobacter</taxon>
    </lineage>
</organism>
<proteinExistence type="predicted"/>